<keyword evidence="2" id="KW-0472">Membrane</keyword>
<evidence type="ECO:0008006" key="5">
    <source>
        <dbReference type="Google" id="ProtNLM"/>
    </source>
</evidence>
<dbReference type="PANTHER" id="PTHR34575:SF1">
    <property type="entry name" value="PROTEIN PAM68, CHLOROPLASTIC"/>
    <property type="match status" value="1"/>
</dbReference>
<gene>
    <name evidence="3" type="ORF">UH38_09285</name>
</gene>
<reference evidence="3 4" key="1">
    <citation type="submission" date="2015-02" db="EMBL/GenBank/DDBJ databases">
        <title>Draft genome of a novel marine cyanobacterium (Chroococcales) isolated from South Atlantic Ocean.</title>
        <authorList>
            <person name="Rigonato J."/>
            <person name="Alvarenga D.O."/>
            <person name="Branco L.H."/>
            <person name="Varani A.M."/>
            <person name="Brandini F.P."/>
            <person name="Fiore M.F."/>
        </authorList>
    </citation>
    <scope>NUCLEOTIDE SEQUENCE [LARGE SCALE GENOMIC DNA]</scope>
    <source>
        <strain evidence="3 4">CENA595</strain>
    </source>
</reference>
<dbReference type="OrthoDB" id="467509at2"/>
<dbReference type="PANTHER" id="PTHR34575">
    <property type="entry name" value="PROTEIN PAM68, CHLOROPLASTIC"/>
    <property type="match status" value="1"/>
</dbReference>
<protein>
    <recommendedName>
        <fullName evidence="5">DUF3464 domain-containing protein</fullName>
    </recommendedName>
</protein>
<dbReference type="AlphaFoldDB" id="A0A0D8ZXI0"/>
<evidence type="ECO:0000313" key="4">
    <source>
        <dbReference type="Proteomes" id="UP000032452"/>
    </source>
</evidence>
<dbReference type="Proteomes" id="UP000032452">
    <property type="component" value="Unassembled WGS sequence"/>
</dbReference>
<dbReference type="STRING" id="1618023.UH38_09285"/>
<feature type="compositionally biased region" description="Basic and acidic residues" evidence="1">
    <location>
        <begin position="61"/>
        <end position="70"/>
    </location>
</feature>
<evidence type="ECO:0000313" key="3">
    <source>
        <dbReference type="EMBL" id="KJH71916.1"/>
    </source>
</evidence>
<dbReference type="PATRIC" id="fig|1618023.3.peg.3601"/>
<sequence>MAAEPQRNPLPFEPSKKTAKAGKPANKSEKPASKPAKTASKPEKKQPSVSKPQSKAAVSSKKTEKAPPFTKEEMAVPKVVSDRMARRMAVFCGVPTVLGMATLIAGYIVLSRGWFHPPHVTVLLVSMGFLGLSVLGLTYGILSASWDEEVAGSKLGWQEFTVNWGRMMSAWRSTRQKNV</sequence>
<dbReference type="InterPro" id="IPR021855">
    <property type="entry name" value="PAM68-like"/>
</dbReference>
<accession>A0A0D8ZXI0</accession>
<name>A0A0D8ZXI0_9CYAN</name>
<organism evidence="3 4">
    <name type="scientific">Aliterella atlantica CENA595</name>
    <dbReference type="NCBI Taxonomy" id="1618023"/>
    <lineage>
        <taxon>Bacteria</taxon>
        <taxon>Bacillati</taxon>
        <taxon>Cyanobacteriota</taxon>
        <taxon>Cyanophyceae</taxon>
        <taxon>Chroococcidiopsidales</taxon>
        <taxon>Aliterellaceae</taxon>
        <taxon>Aliterella</taxon>
    </lineage>
</organism>
<dbReference type="Pfam" id="PF11947">
    <property type="entry name" value="DUF3464"/>
    <property type="match status" value="1"/>
</dbReference>
<feature type="region of interest" description="Disordered" evidence="1">
    <location>
        <begin position="1"/>
        <end position="70"/>
    </location>
</feature>
<dbReference type="RefSeq" id="WP_045054383.1">
    <property type="nucleotide sequence ID" value="NZ_CAWMDP010000041.1"/>
</dbReference>
<comment type="caution">
    <text evidence="3">The sequence shown here is derived from an EMBL/GenBank/DDBJ whole genome shotgun (WGS) entry which is preliminary data.</text>
</comment>
<keyword evidence="2" id="KW-1133">Transmembrane helix</keyword>
<feature type="transmembrane region" description="Helical" evidence="2">
    <location>
        <begin position="122"/>
        <end position="142"/>
    </location>
</feature>
<evidence type="ECO:0000256" key="1">
    <source>
        <dbReference type="SAM" id="MobiDB-lite"/>
    </source>
</evidence>
<proteinExistence type="predicted"/>
<feature type="transmembrane region" description="Helical" evidence="2">
    <location>
        <begin position="88"/>
        <end position="110"/>
    </location>
</feature>
<keyword evidence="2" id="KW-0812">Transmembrane</keyword>
<evidence type="ECO:0000256" key="2">
    <source>
        <dbReference type="SAM" id="Phobius"/>
    </source>
</evidence>
<dbReference type="EMBL" id="JYON01000008">
    <property type="protein sequence ID" value="KJH71916.1"/>
    <property type="molecule type" value="Genomic_DNA"/>
</dbReference>
<keyword evidence="4" id="KW-1185">Reference proteome</keyword>